<dbReference type="InterPro" id="IPR036188">
    <property type="entry name" value="FAD/NAD-bd_sf"/>
</dbReference>
<dbReference type="Proteomes" id="UP000199233">
    <property type="component" value="Unassembled WGS sequence"/>
</dbReference>
<keyword evidence="2" id="KW-1185">Reference proteome</keyword>
<sequence>MTEENGGTPLKVAIIGAGFGGLGMAYALKQAGIEDFVMLEKSGGLGGTWRENTYPGCGCDVPSHLYSFSFEPHYPWSRRYAQQPEILAYQQHVARKYRLDAHIRYHSEVSEARYDEASALWLLQLKDGRRLRAGILISAVGQLHRPAYPNLPGRESFAGRSFHSAHWDHDFDLRGKTVAVIGTGASAVQFVPEIAPKVQTLKLFQRSPGWTFPKVEKRFSRFERWLLDTLPLLHDLDRLRVFFMTELLAAAYNGNRALAWLITAGSRLQAWWQIRDPQLRARLRPDFPIGCKRILLSNAWLPTLARDNVELIDSAIRRIEPEGVVDGEGRLHRVDAIIYGTGFAATQFLAPMRVLGSGGKSLHETWTRGAEAYLGMSVAGFPNFFMLYGPNTNVGSGSILFMLERQQRYLVQLLLERDKRRAASVEIQAQAQQAYVQEMEQRSAGTTYSGDCQSWYKTAEGRNTNNWVGSMLEFARRTRAPQLAHYRFQPRASTQGS</sequence>
<accession>A0A1H9KG50</accession>
<dbReference type="PANTHER" id="PTHR42877:SF4">
    <property type="entry name" value="FAD_NAD(P)-BINDING DOMAIN-CONTAINING PROTEIN-RELATED"/>
    <property type="match status" value="1"/>
</dbReference>
<dbReference type="Gene3D" id="3.50.50.60">
    <property type="entry name" value="FAD/NAD(P)-binding domain"/>
    <property type="match status" value="2"/>
</dbReference>
<proteinExistence type="predicted"/>
<evidence type="ECO:0000313" key="1">
    <source>
        <dbReference type="EMBL" id="SEQ97897.1"/>
    </source>
</evidence>
<evidence type="ECO:0000313" key="2">
    <source>
        <dbReference type="Proteomes" id="UP000199233"/>
    </source>
</evidence>
<dbReference type="InterPro" id="IPR051209">
    <property type="entry name" value="FAD-bind_Monooxygenase_sf"/>
</dbReference>
<gene>
    <name evidence="1" type="ORF">SAMN04488038_11388</name>
</gene>
<dbReference type="PANTHER" id="PTHR42877">
    <property type="entry name" value="L-ORNITHINE N(5)-MONOOXYGENASE-RELATED"/>
    <property type="match status" value="1"/>
</dbReference>
<dbReference type="SUPFAM" id="SSF51905">
    <property type="entry name" value="FAD/NAD(P)-binding domain"/>
    <property type="match status" value="2"/>
</dbReference>
<organism evidence="1 2">
    <name type="scientific">Solimonas aquatica</name>
    <dbReference type="NCBI Taxonomy" id="489703"/>
    <lineage>
        <taxon>Bacteria</taxon>
        <taxon>Pseudomonadati</taxon>
        <taxon>Pseudomonadota</taxon>
        <taxon>Gammaproteobacteria</taxon>
        <taxon>Nevskiales</taxon>
        <taxon>Nevskiaceae</taxon>
        <taxon>Solimonas</taxon>
    </lineage>
</organism>
<dbReference type="OrthoDB" id="9766402at2"/>
<dbReference type="Pfam" id="PF13738">
    <property type="entry name" value="Pyr_redox_3"/>
    <property type="match status" value="1"/>
</dbReference>
<protein>
    <submittedName>
        <fullName evidence="1">Predicted flavoprotein CzcO associated with the cation diffusion facilitator CzcD</fullName>
    </submittedName>
</protein>
<dbReference type="STRING" id="489703.SAMN04488038_11388"/>
<dbReference type="EMBL" id="FOFS01000013">
    <property type="protein sequence ID" value="SEQ97897.1"/>
    <property type="molecule type" value="Genomic_DNA"/>
</dbReference>
<dbReference type="RefSeq" id="WP_093288591.1">
    <property type="nucleotide sequence ID" value="NZ_FOFS01000013.1"/>
</dbReference>
<name>A0A1H9KG50_9GAMM</name>
<reference evidence="1 2" key="1">
    <citation type="submission" date="2016-10" db="EMBL/GenBank/DDBJ databases">
        <authorList>
            <person name="de Groot N.N."/>
        </authorList>
    </citation>
    <scope>NUCLEOTIDE SEQUENCE [LARGE SCALE GENOMIC DNA]</scope>
    <source>
        <strain evidence="1 2">DSM 25927</strain>
    </source>
</reference>
<dbReference type="AlphaFoldDB" id="A0A1H9KG50"/>